<gene>
    <name evidence="1" type="ORF">DLAC_08952</name>
</gene>
<dbReference type="Proteomes" id="UP000076078">
    <property type="component" value="Unassembled WGS sequence"/>
</dbReference>
<sequence length="328" mass="36338">MGGAPCYSGKNDNEICDPDVDECINTDSICRQINGTGDYKCFPKLKLNDTCTIPGNTECLLNLVCTGLRTCEDVEFLGLGEICERTDDCTSPLECVNNNCTMLGAQCTSMTCPYNQYCEPNNRICQPRIALGQLCEYQDVCERGLSCSDGICVKPFSVAIAEDCSGLYTCQYNQTEYCNENTDKCTKYAASTNPDCSVNACINSLEYCDCSSKKCVNELFITPKCQGATNELNRCLFQFYTCPNVYNTYSSKSCQMKNCFQQTRSQFIYCKEYSGYYSEAVFGKYPGNPYVTPSPTPTTTSSEEVPSSSSNLSILFLLTLLCILILIL</sequence>
<dbReference type="PANTHER" id="PTHR33459">
    <property type="entry name" value="DD-GDCA PROTEIN"/>
    <property type="match status" value="1"/>
</dbReference>
<protein>
    <submittedName>
        <fullName evidence="1">PA14 domain-containing protein</fullName>
    </submittedName>
</protein>
<reference evidence="1 2" key="1">
    <citation type="submission" date="2015-12" db="EMBL/GenBank/DDBJ databases">
        <title>Dictyostelia acquired genes for synthesis and detection of signals that induce cell-type specialization by lateral gene transfer from prokaryotes.</title>
        <authorList>
            <person name="Gloeckner G."/>
            <person name="Schaap P."/>
        </authorList>
    </citation>
    <scope>NUCLEOTIDE SEQUENCE [LARGE SCALE GENOMIC DNA]</scope>
    <source>
        <strain evidence="1 2">TK</strain>
    </source>
</reference>
<accession>A0A151Z8R2</accession>
<evidence type="ECO:0000313" key="2">
    <source>
        <dbReference type="Proteomes" id="UP000076078"/>
    </source>
</evidence>
<dbReference type="InParanoid" id="A0A151Z8R2"/>
<dbReference type="OMA" id="DECINTD"/>
<dbReference type="EMBL" id="LODT01000037">
    <property type="protein sequence ID" value="KYQ90340.1"/>
    <property type="molecule type" value="Genomic_DNA"/>
</dbReference>
<organism evidence="1 2">
    <name type="scientific">Tieghemostelium lacteum</name>
    <name type="common">Slime mold</name>
    <name type="synonym">Dictyostelium lacteum</name>
    <dbReference type="NCBI Taxonomy" id="361077"/>
    <lineage>
        <taxon>Eukaryota</taxon>
        <taxon>Amoebozoa</taxon>
        <taxon>Evosea</taxon>
        <taxon>Eumycetozoa</taxon>
        <taxon>Dictyostelia</taxon>
        <taxon>Dictyosteliales</taxon>
        <taxon>Raperosteliaceae</taxon>
        <taxon>Tieghemostelium</taxon>
    </lineage>
</organism>
<dbReference type="InterPro" id="IPR052326">
    <property type="entry name" value="Diff-Dev_Assoc_Protein"/>
</dbReference>
<evidence type="ECO:0000313" key="1">
    <source>
        <dbReference type="EMBL" id="KYQ90340.1"/>
    </source>
</evidence>
<dbReference type="OrthoDB" id="23898at2759"/>
<name>A0A151Z8R2_TIELA</name>
<comment type="caution">
    <text evidence="1">The sequence shown here is derived from an EMBL/GenBank/DDBJ whole genome shotgun (WGS) entry which is preliminary data.</text>
</comment>
<keyword evidence="2" id="KW-1185">Reference proteome</keyword>
<dbReference type="AlphaFoldDB" id="A0A151Z8R2"/>
<proteinExistence type="predicted"/>
<dbReference type="PANTHER" id="PTHR33459:SF7">
    <property type="entry name" value="DD-GDCA PROTEIN"/>
    <property type="match status" value="1"/>
</dbReference>